<proteinExistence type="predicted"/>
<dbReference type="InterPro" id="IPR024072">
    <property type="entry name" value="DHFR-like_dom_sf"/>
</dbReference>
<dbReference type="RefSeq" id="WP_196413023.1">
    <property type="nucleotide sequence ID" value="NZ_JADQTO010000003.1"/>
</dbReference>
<name>A0A931C0V8_9ACTN</name>
<feature type="domain" description="Bacterial bifunctional deaminase-reductase C-terminal" evidence="4">
    <location>
        <begin position="5"/>
        <end position="218"/>
    </location>
</feature>
<reference evidence="5" key="1">
    <citation type="submission" date="2020-11" db="EMBL/GenBank/DDBJ databases">
        <title>Isolation and identification of active actinomycetes.</title>
        <authorList>
            <person name="Sun X."/>
        </authorList>
    </citation>
    <scope>NUCLEOTIDE SEQUENCE</scope>
    <source>
        <strain evidence="5">NEAU-A11</strain>
    </source>
</reference>
<gene>
    <name evidence="5" type="ORF">I4J89_07060</name>
</gene>
<evidence type="ECO:0000313" key="6">
    <source>
        <dbReference type="Proteomes" id="UP000598146"/>
    </source>
</evidence>
<dbReference type="InterPro" id="IPR002734">
    <property type="entry name" value="RibDG_C"/>
</dbReference>
<dbReference type="EMBL" id="JADQTO010000003">
    <property type="protein sequence ID" value="MBG0561219.1"/>
    <property type="molecule type" value="Genomic_DNA"/>
</dbReference>
<protein>
    <submittedName>
        <fullName evidence="5">Dihydrofolate reductase family protein</fullName>
    </submittedName>
</protein>
<evidence type="ECO:0000313" key="5">
    <source>
        <dbReference type="EMBL" id="MBG0561219.1"/>
    </source>
</evidence>
<organism evidence="5 6">
    <name type="scientific">Actinoplanes aureus</name>
    <dbReference type="NCBI Taxonomy" id="2792083"/>
    <lineage>
        <taxon>Bacteria</taxon>
        <taxon>Bacillati</taxon>
        <taxon>Actinomycetota</taxon>
        <taxon>Actinomycetes</taxon>
        <taxon>Micromonosporales</taxon>
        <taxon>Micromonosporaceae</taxon>
        <taxon>Actinoplanes</taxon>
    </lineage>
</organism>
<comment type="pathway">
    <text evidence="1">Cofactor biosynthesis; riboflavin biosynthesis.</text>
</comment>
<dbReference type="Pfam" id="PF01872">
    <property type="entry name" value="RibD_C"/>
    <property type="match status" value="1"/>
</dbReference>
<dbReference type="SUPFAM" id="SSF53597">
    <property type="entry name" value="Dihydrofolate reductase-like"/>
    <property type="match status" value="1"/>
</dbReference>
<dbReference type="Proteomes" id="UP000598146">
    <property type="component" value="Unassembled WGS sequence"/>
</dbReference>
<dbReference type="GO" id="GO:0008703">
    <property type="term" value="F:5-amino-6-(5-phosphoribosylamino)uracil reductase activity"/>
    <property type="evidence" value="ECO:0007669"/>
    <property type="project" value="InterPro"/>
</dbReference>
<dbReference type="PANTHER" id="PTHR38011">
    <property type="entry name" value="DIHYDROFOLATE REDUCTASE FAMILY PROTEIN (AFU_ORTHOLOGUE AFUA_8G06820)"/>
    <property type="match status" value="1"/>
</dbReference>
<evidence type="ECO:0000256" key="2">
    <source>
        <dbReference type="ARBA" id="ARBA00022857"/>
    </source>
</evidence>
<dbReference type="PANTHER" id="PTHR38011:SF7">
    <property type="entry name" value="2,5-DIAMINO-6-RIBOSYLAMINO-4(3H)-PYRIMIDINONE 5'-PHOSPHATE REDUCTASE"/>
    <property type="match status" value="1"/>
</dbReference>
<dbReference type="GO" id="GO:0009231">
    <property type="term" value="P:riboflavin biosynthetic process"/>
    <property type="evidence" value="ECO:0007669"/>
    <property type="project" value="InterPro"/>
</dbReference>
<keyword evidence="6" id="KW-1185">Reference proteome</keyword>
<comment type="caution">
    <text evidence="5">The sequence shown here is derived from an EMBL/GenBank/DDBJ whole genome shotgun (WGS) entry which is preliminary data.</text>
</comment>
<dbReference type="Gene3D" id="3.40.430.10">
    <property type="entry name" value="Dihydrofolate Reductase, subunit A"/>
    <property type="match status" value="1"/>
</dbReference>
<keyword evidence="3" id="KW-0560">Oxidoreductase</keyword>
<keyword evidence="2" id="KW-0521">NADP</keyword>
<evidence type="ECO:0000256" key="1">
    <source>
        <dbReference type="ARBA" id="ARBA00005104"/>
    </source>
</evidence>
<dbReference type="AlphaFoldDB" id="A0A931C0V8"/>
<evidence type="ECO:0000256" key="3">
    <source>
        <dbReference type="ARBA" id="ARBA00023002"/>
    </source>
</evidence>
<evidence type="ECO:0000259" key="4">
    <source>
        <dbReference type="Pfam" id="PF01872"/>
    </source>
</evidence>
<dbReference type="InterPro" id="IPR050765">
    <property type="entry name" value="Riboflavin_Biosynth_HTPR"/>
</dbReference>
<accession>A0A931C0V8</accession>
<sequence>MAERPYILLSCGMSIDGYLDDASGERLLLSNDADFDRVDAVRAGCDAILVGATTIRQDNPRLLVRSADRRAARIARGAHPDPVKVTVTSSCHLDPEAAFFTTGAAAKVVYCATPAVEDAEKLLGDRATVVDGGDPVDVRLVAADLAGRGVRRLMVEGGGRMHTQFLTAGLADELHLVVAPFFVGDARAPRFVHEGTFPWGPGNRATLAEARQIGDVVLLRYALSERFDQAATPPE</sequence>